<reference evidence="14 15" key="1">
    <citation type="submission" date="2019-07" db="EMBL/GenBank/DDBJ databases">
        <title>Annotation for the trematode Paragonimus westermani.</title>
        <authorList>
            <person name="Choi Y.-J."/>
        </authorList>
    </citation>
    <scope>NUCLEOTIDE SEQUENCE [LARGE SCALE GENOMIC DNA]</scope>
    <source>
        <strain evidence="14">180907_Pwestermani</strain>
    </source>
</reference>
<keyword evidence="3" id="KW-0723">Serine/threonine-protein kinase</keyword>
<dbReference type="EC" id="2.7.12.1" evidence="2"/>
<evidence type="ECO:0000256" key="3">
    <source>
        <dbReference type="ARBA" id="ARBA00022527"/>
    </source>
</evidence>
<evidence type="ECO:0000256" key="2">
    <source>
        <dbReference type="ARBA" id="ARBA00013203"/>
    </source>
</evidence>
<dbReference type="EMBL" id="JTDF01004984">
    <property type="protein sequence ID" value="KAF8566530.1"/>
    <property type="molecule type" value="Genomic_DNA"/>
</dbReference>
<dbReference type="GO" id="GO:0005524">
    <property type="term" value="F:ATP binding"/>
    <property type="evidence" value="ECO:0007669"/>
    <property type="project" value="UniProtKB-UniRule"/>
</dbReference>
<feature type="region of interest" description="Disordered" evidence="12">
    <location>
        <begin position="893"/>
        <end position="913"/>
    </location>
</feature>
<dbReference type="GO" id="GO:0004674">
    <property type="term" value="F:protein serine/threonine kinase activity"/>
    <property type="evidence" value="ECO:0007669"/>
    <property type="project" value="UniProtKB-KW"/>
</dbReference>
<evidence type="ECO:0000256" key="11">
    <source>
        <dbReference type="PROSITE-ProRule" id="PRU10141"/>
    </source>
</evidence>
<proteinExistence type="inferred from homology"/>
<feature type="domain" description="Protein kinase" evidence="13">
    <location>
        <begin position="562"/>
        <end position="946"/>
    </location>
</feature>
<evidence type="ECO:0000256" key="9">
    <source>
        <dbReference type="ARBA" id="ARBA00049308"/>
    </source>
</evidence>
<evidence type="ECO:0000256" key="10">
    <source>
        <dbReference type="ARBA" id="ARBA00051680"/>
    </source>
</evidence>
<dbReference type="GO" id="GO:0004712">
    <property type="term" value="F:protein serine/threonine/tyrosine kinase activity"/>
    <property type="evidence" value="ECO:0007669"/>
    <property type="project" value="UniProtKB-EC"/>
</dbReference>
<gene>
    <name evidence="14" type="ORF">P879_05216</name>
</gene>
<evidence type="ECO:0000256" key="1">
    <source>
        <dbReference type="ARBA" id="ARBA00008867"/>
    </source>
</evidence>
<dbReference type="InterPro" id="IPR017441">
    <property type="entry name" value="Protein_kinase_ATP_BS"/>
</dbReference>
<dbReference type="SUPFAM" id="SSF56112">
    <property type="entry name" value="Protein kinase-like (PK-like)"/>
    <property type="match status" value="1"/>
</dbReference>
<feature type="region of interest" description="Disordered" evidence="12">
    <location>
        <begin position="321"/>
        <end position="342"/>
    </location>
</feature>
<protein>
    <recommendedName>
        <fullName evidence="2">dual-specificity kinase</fullName>
        <ecNumber evidence="2">2.7.12.1</ecNumber>
    </recommendedName>
</protein>
<dbReference type="InterPro" id="IPR000719">
    <property type="entry name" value="Prot_kinase_dom"/>
</dbReference>
<keyword evidence="5 11" id="KW-0547">Nucleotide-binding</keyword>
<dbReference type="PROSITE" id="PS50011">
    <property type="entry name" value="PROTEIN_KINASE_DOM"/>
    <property type="match status" value="1"/>
</dbReference>
<evidence type="ECO:0000256" key="6">
    <source>
        <dbReference type="ARBA" id="ARBA00022777"/>
    </source>
</evidence>
<dbReference type="PANTHER" id="PTHR24058">
    <property type="entry name" value="DUAL SPECIFICITY PROTEIN KINASE"/>
    <property type="match status" value="1"/>
</dbReference>
<dbReference type="Pfam" id="PF00069">
    <property type="entry name" value="Pkinase"/>
    <property type="match status" value="1"/>
</dbReference>
<accession>A0A8T0DFJ7</accession>
<dbReference type="OrthoDB" id="9332038at2759"/>
<dbReference type="Gene3D" id="3.30.200.20">
    <property type="entry name" value="Phosphorylase Kinase, domain 1"/>
    <property type="match status" value="1"/>
</dbReference>
<evidence type="ECO:0000256" key="8">
    <source>
        <dbReference type="ARBA" id="ARBA00049003"/>
    </source>
</evidence>
<evidence type="ECO:0000256" key="5">
    <source>
        <dbReference type="ARBA" id="ARBA00022741"/>
    </source>
</evidence>
<feature type="region of interest" description="Disordered" evidence="12">
    <location>
        <begin position="1018"/>
        <end position="1058"/>
    </location>
</feature>
<dbReference type="Gene3D" id="1.10.510.10">
    <property type="entry name" value="Transferase(Phosphotransferase) domain 1"/>
    <property type="match status" value="1"/>
</dbReference>
<dbReference type="PANTHER" id="PTHR24058:SF28">
    <property type="entry name" value="SERINE_THREONINE-PROTEIN KINASE MINIBRAIN"/>
    <property type="match status" value="1"/>
</dbReference>
<dbReference type="AlphaFoldDB" id="A0A8T0DFJ7"/>
<comment type="catalytic activity">
    <reaction evidence="9">
        <text>L-threonyl-[protein] + ATP = O-phospho-L-threonyl-[protein] + ADP + H(+)</text>
        <dbReference type="Rhea" id="RHEA:46608"/>
        <dbReference type="Rhea" id="RHEA-COMP:11060"/>
        <dbReference type="Rhea" id="RHEA-COMP:11605"/>
        <dbReference type="ChEBI" id="CHEBI:15378"/>
        <dbReference type="ChEBI" id="CHEBI:30013"/>
        <dbReference type="ChEBI" id="CHEBI:30616"/>
        <dbReference type="ChEBI" id="CHEBI:61977"/>
        <dbReference type="ChEBI" id="CHEBI:456216"/>
        <dbReference type="EC" id="2.7.12.1"/>
    </reaction>
</comment>
<keyword evidence="15" id="KW-1185">Reference proteome</keyword>
<keyword evidence="7 11" id="KW-0067">ATP-binding</keyword>
<evidence type="ECO:0000256" key="12">
    <source>
        <dbReference type="SAM" id="MobiDB-lite"/>
    </source>
</evidence>
<comment type="catalytic activity">
    <reaction evidence="8">
        <text>L-seryl-[protein] + ATP = O-phospho-L-seryl-[protein] + ADP + H(+)</text>
        <dbReference type="Rhea" id="RHEA:17989"/>
        <dbReference type="Rhea" id="RHEA-COMP:9863"/>
        <dbReference type="Rhea" id="RHEA-COMP:11604"/>
        <dbReference type="ChEBI" id="CHEBI:15378"/>
        <dbReference type="ChEBI" id="CHEBI:29999"/>
        <dbReference type="ChEBI" id="CHEBI:30616"/>
        <dbReference type="ChEBI" id="CHEBI:83421"/>
        <dbReference type="ChEBI" id="CHEBI:456216"/>
        <dbReference type="EC" id="2.7.12.1"/>
    </reaction>
</comment>
<keyword evidence="6" id="KW-0418">Kinase</keyword>
<comment type="similarity">
    <text evidence="1">Belongs to the protein kinase superfamily. CMGC Ser/Thr protein kinase family. MNB/DYRK subfamily.</text>
</comment>
<dbReference type="PROSITE" id="PS00108">
    <property type="entry name" value="PROTEIN_KINASE_ST"/>
    <property type="match status" value="1"/>
</dbReference>
<dbReference type="Proteomes" id="UP000699462">
    <property type="component" value="Unassembled WGS sequence"/>
</dbReference>
<organism evidence="14 15">
    <name type="scientific">Paragonimus westermani</name>
    <dbReference type="NCBI Taxonomy" id="34504"/>
    <lineage>
        <taxon>Eukaryota</taxon>
        <taxon>Metazoa</taxon>
        <taxon>Spiralia</taxon>
        <taxon>Lophotrochozoa</taxon>
        <taxon>Platyhelminthes</taxon>
        <taxon>Trematoda</taxon>
        <taxon>Digenea</taxon>
        <taxon>Plagiorchiida</taxon>
        <taxon>Troglotremata</taxon>
        <taxon>Troglotrematidae</taxon>
        <taxon>Paragonimus</taxon>
    </lineage>
</organism>
<comment type="caution">
    <text evidence="14">The sequence shown here is derived from an EMBL/GenBank/DDBJ whole genome shotgun (WGS) entry which is preliminary data.</text>
</comment>
<evidence type="ECO:0000259" key="13">
    <source>
        <dbReference type="PROSITE" id="PS50011"/>
    </source>
</evidence>
<dbReference type="CDD" id="cd14226">
    <property type="entry name" value="PKc_DYRK1"/>
    <property type="match status" value="1"/>
</dbReference>
<keyword evidence="4" id="KW-0808">Transferase</keyword>
<dbReference type="SMART" id="SM00220">
    <property type="entry name" value="S_TKc"/>
    <property type="match status" value="1"/>
</dbReference>
<sequence>MSRGLPTSVCGSTLPALTRHQPLVTCANASVFGGKLEDTKRYQLATKQVLSDGKRPKCTNVSDPASVTAISERFKSHHPASDALGSTNGTQSRDLTQTTTTTLGAAIYGQLVTADQLSQLEQQQNTATCDDLKGDDASKLLISLVKKRLSMCKPEDESKVVDCISTSAAVYGITQSAYANLDPSYTAKRDPNHQPMDVIADSFSSPTGSHPTDYATNQSTAMDVGGYVEASSYVVPGRTVLTSPQANFPCSPPPTDAPTCARGKTAGDVKPTTVAGGAIQSVCTLREHEQRPLMKMSVNLIRTYKNINEAYYRKKRRLRELATEDNSQKRDRKGSVTNTLPNGVTTVMNNASFCQLGSTAGGTVTCHHHCLHHHHHHYHHCQQSTVQTASGPSLPITLPPHRCVPLTYGTGPSGVVPLSCCQAMCRPPGPSSRHPGPQAPSPTAALHPSSTVHSFNVTCPVKPLQSSAKDTPTYRYLHQNSYDPGPSLMQATSGPIPPNSSTTIRSGCLVAPLPMSTNSSCCPRGSQISNVPVGTVSTANGTVNPYFHHGFVRTGDVWHDRYKILALIGKGTFGQVVRALDEHTGEEVAIKVIKNKRSFLQQAEVEIKLLREMSAFQVNEQVAVEVGANYIVNLKAHFNHHGHLCLVFELLSYNLYDLLVNTNYRGVSLNLTRKFAQQLCAALVFLSRPDVQVIHCDLKPENILLVNPKRSAIKVVDFGSSCHVSEKVYQYIQSRFYRSPEVLLNLDYGLGIDMWSLGCILVEMHTGEPLFSGSNERQIVRSFDCTCILISPDTFFPIFTGMFQLEQLLQIIEVLGCPPVSMVETSPKLSTFFETIPSCPGTPSQPTQSNQTDLLLPATSGLSWFKPKRIWHKQDWTHECTFLGVGARPLRSVVGADTGGPQGRRLGEPGHTPEDYEKFVDLVQRMLVYEPRQRIRPEEALAHRFFVRKDDGQSTAHSVIATSSSSVNTVVGGVIATTTALPSSTTNTTNTTGKFPNAHVFPPKSPHAEKLISNQCTTDQEMPPSYLTFAPNQNPKSPPPSGCNPSALTLPHATVADS</sequence>
<dbReference type="InterPro" id="IPR044131">
    <property type="entry name" value="PKc_DYR1A/1B"/>
</dbReference>
<evidence type="ECO:0000256" key="7">
    <source>
        <dbReference type="ARBA" id="ARBA00022840"/>
    </source>
</evidence>
<feature type="binding site" evidence="11">
    <location>
        <position position="591"/>
    </location>
    <ligand>
        <name>ATP</name>
        <dbReference type="ChEBI" id="CHEBI:30616"/>
    </ligand>
</feature>
<evidence type="ECO:0000256" key="4">
    <source>
        <dbReference type="ARBA" id="ARBA00022679"/>
    </source>
</evidence>
<name>A0A8T0DFJ7_9TREM</name>
<feature type="region of interest" description="Disordered" evidence="12">
    <location>
        <begin position="429"/>
        <end position="449"/>
    </location>
</feature>
<comment type="catalytic activity">
    <reaction evidence="10">
        <text>L-tyrosyl-[protein] + ATP = O-phospho-L-tyrosyl-[protein] + ADP + H(+)</text>
        <dbReference type="Rhea" id="RHEA:10596"/>
        <dbReference type="Rhea" id="RHEA-COMP:10136"/>
        <dbReference type="Rhea" id="RHEA-COMP:20101"/>
        <dbReference type="ChEBI" id="CHEBI:15378"/>
        <dbReference type="ChEBI" id="CHEBI:30616"/>
        <dbReference type="ChEBI" id="CHEBI:46858"/>
        <dbReference type="ChEBI" id="CHEBI:61978"/>
        <dbReference type="ChEBI" id="CHEBI:456216"/>
        <dbReference type="EC" id="2.7.12.1"/>
    </reaction>
</comment>
<evidence type="ECO:0000313" key="14">
    <source>
        <dbReference type="EMBL" id="KAF8566530.1"/>
    </source>
</evidence>
<evidence type="ECO:0000313" key="15">
    <source>
        <dbReference type="Proteomes" id="UP000699462"/>
    </source>
</evidence>
<dbReference type="InterPro" id="IPR008271">
    <property type="entry name" value="Ser/Thr_kinase_AS"/>
</dbReference>
<dbReference type="PROSITE" id="PS00107">
    <property type="entry name" value="PROTEIN_KINASE_ATP"/>
    <property type="match status" value="1"/>
</dbReference>
<dbReference type="InterPro" id="IPR050494">
    <property type="entry name" value="Ser_Thr_dual-spec_kinase"/>
</dbReference>
<dbReference type="InterPro" id="IPR011009">
    <property type="entry name" value="Kinase-like_dom_sf"/>
</dbReference>